<feature type="domain" description="HTH marR-type" evidence="1">
    <location>
        <begin position="1"/>
        <end position="139"/>
    </location>
</feature>
<dbReference type="InterPro" id="IPR036390">
    <property type="entry name" value="WH_DNA-bd_sf"/>
</dbReference>
<dbReference type="Pfam" id="PF01047">
    <property type="entry name" value="MarR"/>
    <property type="match status" value="1"/>
</dbReference>
<proteinExistence type="predicted"/>
<dbReference type="Gene3D" id="1.10.10.10">
    <property type="entry name" value="Winged helix-like DNA-binding domain superfamily/Winged helix DNA-binding domain"/>
    <property type="match status" value="1"/>
</dbReference>
<evidence type="ECO:0000313" key="3">
    <source>
        <dbReference type="Proteomes" id="UP001206983"/>
    </source>
</evidence>
<comment type="caution">
    <text evidence="2">The sequence shown here is derived from an EMBL/GenBank/DDBJ whole genome shotgun (WGS) entry which is preliminary data.</text>
</comment>
<dbReference type="PROSITE" id="PS50995">
    <property type="entry name" value="HTH_MARR_2"/>
    <property type="match status" value="1"/>
</dbReference>
<dbReference type="PANTHER" id="PTHR33164">
    <property type="entry name" value="TRANSCRIPTIONAL REGULATOR, MARR FAMILY"/>
    <property type="match status" value="1"/>
</dbReference>
<dbReference type="SUPFAM" id="SSF46785">
    <property type="entry name" value="Winged helix' DNA-binding domain"/>
    <property type="match status" value="1"/>
</dbReference>
<reference evidence="2 3" key="1">
    <citation type="journal article" date="2011" name="Appl. Environ. Microbiol.">
        <title>Methanogenic archaea isolated from Taiwan's Chelungpu fault.</title>
        <authorList>
            <person name="Wu S.Y."/>
            <person name="Lai M.C."/>
        </authorList>
    </citation>
    <scope>NUCLEOTIDE SEQUENCE [LARGE SCALE GENOMIC DNA]</scope>
    <source>
        <strain evidence="2 3">St545Mb</strain>
    </source>
</reference>
<name>A0AAE3HBA9_9EURY</name>
<dbReference type="EMBL" id="JTEO01000006">
    <property type="protein sequence ID" value="MCQ6963527.1"/>
    <property type="molecule type" value="Genomic_DNA"/>
</dbReference>
<protein>
    <submittedName>
        <fullName evidence="2">MarR family transcriptional regulator</fullName>
    </submittedName>
</protein>
<dbReference type="PRINTS" id="PR00598">
    <property type="entry name" value="HTHMARR"/>
</dbReference>
<dbReference type="Proteomes" id="UP001206983">
    <property type="component" value="Unassembled WGS sequence"/>
</dbReference>
<accession>A0AAE3HBA9</accession>
<dbReference type="SMART" id="SM00347">
    <property type="entry name" value="HTH_MARR"/>
    <property type="match status" value="1"/>
</dbReference>
<dbReference type="PANTHER" id="PTHR33164:SF43">
    <property type="entry name" value="HTH-TYPE TRANSCRIPTIONAL REPRESSOR YETL"/>
    <property type="match status" value="1"/>
</dbReference>
<evidence type="ECO:0000313" key="2">
    <source>
        <dbReference type="EMBL" id="MCQ6963527.1"/>
    </source>
</evidence>
<organism evidence="2 3">
    <name type="scientific">Methanolobus chelungpuianus</name>
    <dbReference type="NCBI Taxonomy" id="502115"/>
    <lineage>
        <taxon>Archaea</taxon>
        <taxon>Methanobacteriati</taxon>
        <taxon>Methanobacteriota</taxon>
        <taxon>Stenosarchaea group</taxon>
        <taxon>Methanomicrobia</taxon>
        <taxon>Methanosarcinales</taxon>
        <taxon>Methanosarcinaceae</taxon>
        <taxon>Methanolobus</taxon>
    </lineage>
</organism>
<dbReference type="InterPro" id="IPR000835">
    <property type="entry name" value="HTH_MarR-typ"/>
</dbReference>
<evidence type="ECO:0000259" key="1">
    <source>
        <dbReference type="PROSITE" id="PS50995"/>
    </source>
</evidence>
<dbReference type="InterPro" id="IPR036388">
    <property type="entry name" value="WH-like_DNA-bd_sf"/>
</dbReference>
<sequence>MMDKKEHLLAVFERLLSIRNECSCEILSSCGLPDITVKQIGYLKVIDEHGKVTFSSLAKITQNSKPTISEMVNRFVQMECVYRERSPNDGRIFYIRLTEKGQMIARSDESALLRLIERMTDSLDEREMNTLVRILRKVE</sequence>
<dbReference type="GO" id="GO:0003700">
    <property type="term" value="F:DNA-binding transcription factor activity"/>
    <property type="evidence" value="ECO:0007669"/>
    <property type="project" value="InterPro"/>
</dbReference>
<dbReference type="InterPro" id="IPR039422">
    <property type="entry name" value="MarR/SlyA-like"/>
</dbReference>
<keyword evidence="3" id="KW-1185">Reference proteome</keyword>
<gene>
    <name evidence="2" type="ORF">PV02_10560</name>
</gene>
<dbReference type="AlphaFoldDB" id="A0AAE3HBA9"/>
<dbReference type="GO" id="GO:0006950">
    <property type="term" value="P:response to stress"/>
    <property type="evidence" value="ECO:0007669"/>
    <property type="project" value="TreeGrafter"/>
</dbReference>
<dbReference type="RefSeq" id="WP_256623411.1">
    <property type="nucleotide sequence ID" value="NZ_JTEO01000006.1"/>
</dbReference>